<keyword evidence="6" id="KW-1185">Reference proteome</keyword>
<comment type="subcellular location">
    <subcellularLocation>
        <location evidence="1">Nucleus</location>
    </subcellularLocation>
</comment>
<feature type="compositionally biased region" description="Basic and acidic residues" evidence="4">
    <location>
        <begin position="1"/>
        <end position="15"/>
    </location>
</feature>
<dbReference type="GO" id="GO:0010112">
    <property type="term" value="P:regulation of systemic acquired resistance"/>
    <property type="evidence" value="ECO:0007669"/>
    <property type="project" value="InterPro"/>
</dbReference>
<dbReference type="Pfam" id="PF15699">
    <property type="entry name" value="NPR1_interact"/>
    <property type="match status" value="1"/>
</dbReference>
<evidence type="ECO:0000256" key="2">
    <source>
        <dbReference type="ARBA" id="ARBA00009937"/>
    </source>
</evidence>
<organism evidence="5 6">
    <name type="scientific">Ensete ventricosum</name>
    <name type="common">Abyssinian banana</name>
    <name type="synonym">Musa ensete</name>
    <dbReference type="NCBI Taxonomy" id="4639"/>
    <lineage>
        <taxon>Eukaryota</taxon>
        <taxon>Viridiplantae</taxon>
        <taxon>Streptophyta</taxon>
        <taxon>Embryophyta</taxon>
        <taxon>Tracheophyta</taxon>
        <taxon>Spermatophyta</taxon>
        <taxon>Magnoliopsida</taxon>
        <taxon>Liliopsida</taxon>
        <taxon>Zingiberales</taxon>
        <taxon>Musaceae</taxon>
        <taxon>Ensete</taxon>
    </lineage>
</organism>
<evidence type="ECO:0000313" key="5">
    <source>
        <dbReference type="EMBL" id="KAJ8485174.1"/>
    </source>
</evidence>
<proteinExistence type="inferred from homology"/>
<name>A0AAV8R2H1_ENSVE</name>
<dbReference type="Proteomes" id="UP001222027">
    <property type="component" value="Unassembled WGS sequence"/>
</dbReference>
<evidence type="ECO:0000313" key="6">
    <source>
        <dbReference type="Proteomes" id="UP001222027"/>
    </source>
</evidence>
<dbReference type="PANTHER" id="PTHR33669:SF14">
    <property type="entry name" value="NRR REPRESSOR HOMOLOG 3"/>
    <property type="match status" value="1"/>
</dbReference>
<dbReference type="AlphaFoldDB" id="A0AAV8R2H1"/>
<feature type="compositionally biased region" description="Acidic residues" evidence="4">
    <location>
        <begin position="16"/>
        <end position="25"/>
    </location>
</feature>
<dbReference type="EMBL" id="JAQQAF010000005">
    <property type="protein sequence ID" value="KAJ8485174.1"/>
    <property type="molecule type" value="Genomic_DNA"/>
</dbReference>
<gene>
    <name evidence="5" type="ORF">OPV22_017659</name>
</gene>
<evidence type="ECO:0008006" key="7">
    <source>
        <dbReference type="Google" id="ProtNLM"/>
    </source>
</evidence>
<keyword evidence="3" id="KW-0539">Nucleus</keyword>
<dbReference type="PANTHER" id="PTHR33669">
    <property type="entry name" value="PROTEIN NEGATIVE REGULATOR OF RESISTANCE"/>
    <property type="match status" value="1"/>
</dbReference>
<feature type="region of interest" description="Disordered" evidence="4">
    <location>
        <begin position="1"/>
        <end position="25"/>
    </location>
</feature>
<protein>
    <recommendedName>
        <fullName evidence="7">NPR1/NIM1-like C-terminal domain-containing protein</fullName>
    </recommendedName>
</protein>
<evidence type="ECO:0000256" key="4">
    <source>
        <dbReference type="SAM" id="MobiDB-lite"/>
    </source>
</evidence>
<feature type="region of interest" description="Disordered" evidence="4">
    <location>
        <begin position="73"/>
        <end position="111"/>
    </location>
</feature>
<reference evidence="5 6" key="1">
    <citation type="submission" date="2022-12" db="EMBL/GenBank/DDBJ databases">
        <title>Chromosome-scale assembly of the Ensete ventricosum genome.</title>
        <authorList>
            <person name="Dussert Y."/>
            <person name="Stocks J."/>
            <person name="Wendawek A."/>
            <person name="Woldeyes F."/>
            <person name="Nichols R.A."/>
            <person name="Borrell J.S."/>
        </authorList>
    </citation>
    <scope>NUCLEOTIDE SEQUENCE [LARGE SCALE GENOMIC DNA]</scope>
    <source>
        <strain evidence="6">cv. Maze</strain>
        <tissue evidence="5">Seeds</tissue>
    </source>
</reference>
<comment type="similarity">
    <text evidence="2">Belongs to the NPR1-interactor family.</text>
</comment>
<accession>A0AAV8R2H1</accession>
<dbReference type="InterPro" id="IPR031425">
    <property type="entry name" value="NPR1/NH1-interacting"/>
</dbReference>
<feature type="compositionally biased region" description="Basic and acidic residues" evidence="4">
    <location>
        <begin position="86"/>
        <end position="104"/>
    </location>
</feature>
<evidence type="ECO:0000256" key="3">
    <source>
        <dbReference type="ARBA" id="ARBA00023242"/>
    </source>
</evidence>
<dbReference type="GO" id="GO:0005634">
    <property type="term" value="C:nucleus"/>
    <property type="evidence" value="ECO:0007669"/>
    <property type="project" value="UniProtKB-SubCell"/>
</dbReference>
<sequence>MEEERAEPKRPASADREEDNQEEEMEKFYALLENIRAMRDYLRSRNKRMKKEAAKPVWKPRFEMEDFKEEAGVCSSAISVTSNPPKEGERRHGKEEEEREEKNSLDLSLSL</sequence>
<comment type="caution">
    <text evidence="5">The sequence shown here is derived from an EMBL/GenBank/DDBJ whole genome shotgun (WGS) entry which is preliminary data.</text>
</comment>
<evidence type="ECO:0000256" key="1">
    <source>
        <dbReference type="ARBA" id="ARBA00004123"/>
    </source>
</evidence>